<name>A0A4R6UIC7_9PSEU</name>
<dbReference type="AlphaFoldDB" id="A0A4R6UIC7"/>
<dbReference type="SUPFAM" id="SSF55781">
    <property type="entry name" value="GAF domain-like"/>
    <property type="match status" value="1"/>
</dbReference>
<organism evidence="1 2">
    <name type="scientific">Actinomycetospora succinea</name>
    <dbReference type="NCBI Taxonomy" id="663603"/>
    <lineage>
        <taxon>Bacteria</taxon>
        <taxon>Bacillati</taxon>
        <taxon>Actinomycetota</taxon>
        <taxon>Actinomycetes</taxon>
        <taxon>Pseudonocardiales</taxon>
        <taxon>Pseudonocardiaceae</taxon>
        <taxon>Actinomycetospora</taxon>
    </lineage>
</organism>
<dbReference type="Gene3D" id="3.30.450.40">
    <property type="match status" value="1"/>
</dbReference>
<reference evidence="1 2" key="1">
    <citation type="submission" date="2019-03" db="EMBL/GenBank/DDBJ databases">
        <title>Genomic Encyclopedia of Type Strains, Phase IV (KMG-IV): sequencing the most valuable type-strain genomes for metagenomic binning, comparative biology and taxonomic classification.</title>
        <authorList>
            <person name="Goeker M."/>
        </authorList>
    </citation>
    <scope>NUCLEOTIDE SEQUENCE [LARGE SCALE GENOMIC DNA]</scope>
    <source>
        <strain evidence="1 2">DSM 45775</strain>
    </source>
</reference>
<dbReference type="EMBL" id="SNYO01000015">
    <property type="protein sequence ID" value="TDQ46628.1"/>
    <property type="molecule type" value="Genomic_DNA"/>
</dbReference>
<dbReference type="OrthoDB" id="7466251at2"/>
<evidence type="ECO:0008006" key="3">
    <source>
        <dbReference type="Google" id="ProtNLM"/>
    </source>
</evidence>
<keyword evidence="2" id="KW-1185">Reference proteome</keyword>
<dbReference type="InterPro" id="IPR029016">
    <property type="entry name" value="GAF-like_dom_sf"/>
</dbReference>
<protein>
    <recommendedName>
        <fullName evidence="3">GAF domain-containing protein</fullName>
    </recommendedName>
</protein>
<proteinExistence type="predicted"/>
<evidence type="ECO:0000313" key="2">
    <source>
        <dbReference type="Proteomes" id="UP000295705"/>
    </source>
</evidence>
<dbReference type="RefSeq" id="WP_133830005.1">
    <property type="nucleotide sequence ID" value="NZ_BAABHR010000001.1"/>
</dbReference>
<sequence length="240" mass="26047">MGDERDRTVQLLRARIQTRLEGSRRLIGRAHGLARDHDRFAHAVRLRARRRAGDVVNRWPRVHGLASVGGGQQYDELLDLVLDSARLLFGDCRSISLTTVDQLGDGGRPRRTAASTGVAAEMDSAAFRFGEGPCVEALELDLAAVVRVDDLLAGGEASRWPRLARVAEELGVRSALSISVPWNADRVGLQAEQHALGAVNLYAAATHAFEQTELHALMFGAWAGSILTGMEPAETFDGDF</sequence>
<accession>A0A4R6UIC7</accession>
<gene>
    <name evidence="1" type="ORF">EV188_1151</name>
</gene>
<comment type="caution">
    <text evidence="1">The sequence shown here is derived from an EMBL/GenBank/DDBJ whole genome shotgun (WGS) entry which is preliminary data.</text>
</comment>
<evidence type="ECO:0000313" key="1">
    <source>
        <dbReference type="EMBL" id="TDQ46628.1"/>
    </source>
</evidence>
<dbReference type="Proteomes" id="UP000295705">
    <property type="component" value="Unassembled WGS sequence"/>
</dbReference>